<reference evidence="3 4" key="1">
    <citation type="submission" date="2019-02" db="EMBL/GenBank/DDBJ databases">
        <title>Siculibacillus lacustris gen. nov., sp. nov., a new rosette-forming bacterium isolated from a freshwater crater lake (Lake St. Ana, Romania).</title>
        <authorList>
            <person name="Felfoldi T."/>
            <person name="Marton Z."/>
            <person name="Szabo A."/>
            <person name="Mentes A."/>
            <person name="Boka K."/>
            <person name="Marialigeti K."/>
            <person name="Mathe I."/>
            <person name="Koncz M."/>
            <person name="Schumann P."/>
            <person name="Toth E."/>
        </authorList>
    </citation>
    <scope>NUCLEOTIDE SEQUENCE [LARGE SCALE GENOMIC DNA]</scope>
    <source>
        <strain evidence="3 4">SA-279</strain>
    </source>
</reference>
<dbReference type="AlphaFoldDB" id="A0A4Q9VLV4"/>
<feature type="compositionally biased region" description="Low complexity" evidence="1">
    <location>
        <begin position="149"/>
        <end position="160"/>
    </location>
</feature>
<dbReference type="CDD" id="cd01038">
    <property type="entry name" value="Endonuclease_DUF559"/>
    <property type="match status" value="1"/>
</dbReference>
<dbReference type="Pfam" id="PF04480">
    <property type="entry name" value="DUF559"/>
    <property type="match status" value="1"/>
</dbReference>
<keyword evidence="3" id="KW-0540">Nuclease</keyword>
<keyword evidence="4" id="KW-1185">Reference proteome</keyword>
<gene>
    <name evidence="3" type="ORF">EYW49_13925</name>
</gene>
<keyword evidence="3" id="KW-0255">Endonuclease</keyword>
<dbReference type="PANTHER" id="PTHR38590">
    <property type="entry name" value="BLL0828 PROTEIN"/>
    <property type="match status" value="1"/>
</dbReference>
<dbReference type="SUPFAM" id="SSF52980">
    <property type="entry name" value="Restriction endonuclease-like"/>
    <property type="match status" value="1"/>
</dbReference>
<accession>A0A4Q9VLV4</accession>
<sequence>MPGHSVPPILRANAKRLRRSMTLAESRLWSELRGHRFVGSSFRRQVPIGVYIADFLCPAARLVIEVDGGQHGEDAGAARDARRSAWFAAAGYRVLRFWNHDVLTETTAVLDAIWAALAEVGAITGAEPPLPVPPPPGGRERSRRGGGRATAADDAAPRSVIGMSSPPVPSPLEGEGQGGGAAAHPSERPPATMPTTNPVSSAPKTGPAP</sequence>
<dbReference type="InterPro" id="IPR011335">
    <property type="entry name" value="Restrct_endonuc-II-like"/>
</dbReference>
<evidence type="ECO:0000259" key="2">
    <source>
        <dbReference type="Pfam" id="PF04480"/>
    </source>
</evidence>
<evidence type="ECO:0000313" key="3">
    <source>
        <dbReference type="EMBL" id="TBW36483.1"/>
    </source>
</evidence>
<dbReference type="EMBL" id="SJFN01000020">
    <property type="protein sequence ID" value="TBW36483.1"/>
    <property type="molecule type" value="Genomic_DNA"/>
</dbReference>
<dbReference type="Proteomes" id="UP000292781">
    <property type="component" value="Unassembled WGS sequence"/>
</dbReference>
<dbReference type="PANTHER" id="PTHR38590:SF1">
    <property type="entry name" value="BLL0828 PROTEIN"/>
    <property type="match status" value="1"/>
</dbReference>
<dbReference type="OrthoDB" id="9798754at2"/>
<protein>
    <submittedName>
        <fullName evidence="3">Endonuclease domain-containing protein</fullName>
    </submittedName>
</protein>
<dbReference type="Gene3D" id="3.40.960.10">
    <property type="entry name" value="VSR Endonuclease"/>
    <property type="match status" value="1"/>
</dbReference>
<feature type="compositionally biased region" description="Polar residues" evidence="1">
    <location>
        <begin position="193"/>
        <end position="203"/>
    </location>
</feature>
<evidence type="ECO:0000256" key="1">
    <source>
        <dbReference type="SAM" id="MobiDB-lite"/>
    </source>
</evidence>
<name>A0A4Q9VLV4_9HYPH</name>
<feature type="region of interest" description="Disordered" evidence="1">
    <location>
        <begin position="125"/>
        <end position="209"/>
    </location>
</feature>
<feature type="compositionally biased region" description="Pro residues" evidence="1">
    <location>
        <begin position="128"/>
        <end position="137"/>
    </location>
</feature>
<dbReference type="GO" id="GO:0004519">
    <property type="term" value="F:endonuclease activity"/>
    <property type="evidence" value="ECO:0007669"/>
    <property type="project" value="UniProtKB-KW"/>
</dbReference>
<proteinExistence type="predicted"/>
<dbReference type="InterPro" id="IPR047216">
    <property type="entry name" value="Endonuclease_DUF559_bact"/>
</dbReference>
<feature type="domain" description="DUF559" evidence="2">
    <location>
        <begin position="11"/>
        <end position="117"/>
    </location>
</feature>
<evidence type="ECO:0000313" key="4">
    <source>
        <dbReference type="Proteomes" id="UP000292781"/>
    </source>
</evidence>
<keyword evidence="3" id="KW-0378">Hydrolase</keyword>
<dbReference type="InterPro" id="IPR007569">
    <property type="entry name" value="DUF559"/>
</dbReference>
<comment type="caution">
    <text evidence="3">The sequence shown here is derived from an EMBL/GenBank/DDBJ whole genome shotgun (WGS) entry which is preliminary data.</text>
</comment>
<organism evidence="3 4">
    <name type="scientific">Siculibacillus lacustris</name>
    <dbReference type="NCBI Taxonomy" id="1549641"/>
    <lineage>
        <taxon>Bacteria</taxon>
        <taxon>Pseudomonadati</taxon>
        <taxon>Pseudomonadota</taxon>
        <taxon>Alphaproteobacteria</taxon>
        <taxon>Hyphomicrobiales</taxon>
        <taxon>Ancalomicrobiaceae</taxon>
        <taxon>Siculibacillus</taxon>
    </lineage>
</organism>